<dbReference type="PANTHER" id="PTHR30040:SF2">
    <property type="entry name" value="FAD:PROTEIN FMN TRANSFERASE"/>
    <property type="match status" value="1"/>
</dbReference>
<evidence type="ECO:0000256" key="2">
    <source>
        <dbReference type="ARBA" id="ARBA00011955"/>
    </source>
</evidence>
<keyword evidence="7" id="KW-0274">FAD</keyword>
<evidence type="ECO:0000313" key="13">
    <source>
        <dbReference type="Proteomes" id="UP001058003"/>
    </source>
</evidence>
<evidence type="ECO:0000313" key="12">
    <source>
        <dbReference type="EMBL" id="UWZ57011.1"/>
    </source>
</evidence>
<dbReference type="InterPro" id="IPR024932">
    <property type="entry name" value="ApbE"/>
</dbReference>
<name>A0A9Q9MLK3_9ACTN</name>
<sequence>MNRRAWVEQVMGLPVSVHVRGTGTDPGSAEAARAVAAVFAELRHADAVFSPYRADSDLSRWERGELTAGAADPLLADVLRLCEEARARTGGWFDPRELPDPRTGTPRFDPSGLVKGWAVQRAAAHLRRLPGHSWCLNAGGDLIVHAAPGDPAWRVGIEDPARPGTVLAVLERRGGAVATSGTAHRGGHIVNPRTRRPATGVHAVTVAGPDLLWADVYATAAAARGPGSLRWLETLDGHDALLVSASGLRQVTPGWPVPGSAPAGAPRLSAPRRPA</sequence>
<evidence type="ECO:0000256" key="9">
    <source>
        <dbReference type="ARBA" id="ARBA00031306"/>
    </source>
</evidence>
<comment type="cofactor">
    <cofactor evidence="1">
        <name>Mg(2+)</name>
        <dbReference type="ChEBI" id="CHEBI:18420"/>
    </cofactor>
</comment>
<dbReference type="InterPro" id="IPR003374">
    <property type="entry name" value="ApbE-like_sf"/>
</dbReference>
<dbReference type="AlphaFoldDB" id="A0A9Q9MLK3"/>
<evidence type="ECO:0000256" key="10">
    <source>
        <dbReference type="ARBA" id="ARBA00048540"/>
    </source>
</evidence>
<keyword evidence="4" id="KW-0285">Flavoprotein</keyword>
<dbReference type="OrthoDB" id="9778595at2"/>
<dbReference type="PANTHER" id="PTHR30040">
    <property type="entry name" value="THIAMINE BIOSYNTHESIS LIPOPROTEIN APBE"/>
    <property type="match status" value="1"/>
</dbReference>
<keyword evidence="8" id="KW-0460">Magnesium</keyword>
<keyword evidence="13" id="KW-1185">Reference proteome</keyword>
<feature type="region of interest" description="Disordered" evidence="11">
    <location>
        <begin position="254"/>
        <end position="275"/>
    </location>
</feature>
<evidence type="ECO:0000256" key="7">
    <source>
        <dbReference type="ARBA" id="ARBA00022827"/>
    </source>
</evidence>
<evidence type="ECO:0000256" key="3">
    <source>
        <dbReference type="ARBA" id="ARBA00016337"/>
    </source>
</evidence>
<accession>A0A9Q9MLK3</accession>
<dbReference type="GO" id="GO:0016740">
    <property type="term" value="F:transferase activity"/>
    <property type="evidence" value="ECO:0007669"/>
    <property type="project" value="UniProtKB-KW"/>
</dbReference>
<dbReference type="GO" id="GO:0046872">
    <property type="term" value="F:metal ion binding"/>
    <property type="evidence" value="ECO:0007669"/>
    <property type="project" value="UniProtKB-KW"/>
</dbReference>
<comment type="catalytic activity">
    <reaction evidence="10">
        <text>L-threonyl-[protein] + FAD = FMN-L-threonyl-[protein] + AMP + H(+)</text>
        <dbReference type="Rhea" id="RHEA:36847"/>
        <dbReference type="Rhea" id="RHEA-COMP:11060"/>
        <dbReference type="Rhea" id="RHEA-COMP:11061"/>
        <dbReference type="ChEBI" id="CHEBI:15378"/>
        <dbReference type="ChEBI" id="CHEBI:30013"/>
        <dbReference type="ChEBI" id="CHEBI:57692"/>
        <dbReference type="ChEBI" id="CHEBI:74257"/>
        <dbReference type="ChEBI" id="CHEBI:456215"/>
        <dbReference type="EC" id="2.7.1.180"/>
    </reaction>
</comment>
<dbReference type="EMBL" id="CP073767">
    <property type="protein sequence ID" value="UWZ57011.1"/>
    <property type="molecule type" value="Genomic_DNA"/>
</dbReference>
<keyword evidence="6" id="KW-0479">Metal-binding</keyword>
<evidence type="ECO:0000256" key="6">
    <source>
        <dbReference type="ARBA" id="ARBA00022723"/>
    </source>
</evidence>
<evidence type="ECO:0000256" key="8">
    <source>
        <dbReference type="ARBA" id="ARBA00022842"/>
    </source>
</evidence>
<proteinExistence type="predicted"/>
<organism evidence="12 13">
    <name type="scientific">Dactylosporangium aurantiacum</name>
    <dbReference type="NCBI Taxonomy" id="35754"/>
    <lineage>
        <taxon>Bacteria</taxon>
        <taxon>Bacillati</taxon>
        <taxon>Actinomycetota</taxon>
        <taxon>Actinomycetes</taxon>
        <taxon>Micromonosporales</taxon>
        <taxon>Micromonosporaceae</taxon>
        <taxon>Dactylosporangium</taxon>
    </lineage>
</organism>
<evidence type="ECO:0000256" key="1">
    <source>
        <dbReference type="ARBA" id="ARBA00001946"/>
    </source>
</evidence>
<dbReference type="Pfam" id="PF02424">
    <property type="entry name" value="ApbE"/>
    <property type="match status" value="2"/>
</dbReference>
<dbReference type="Proteomes" id="UP001058003">
    <property type="component" value="Chromosome"/>
</dbReference>
<gene>
    <name evidence="12" type="ORF">Daura_13080</name>
</gene>
<protein>
    <recommendedName>
        <fullName evidence="3">FAD:protein FMN transferase</fullName>
        <ecNumber evidence="2">2.7.1.180</ecNumber>
    </recommendedName>
    <alternativeName>
        <fullName evidence="9">Flavin transferase</fullName>
    </alternativeName>
</protein>
<evidence type="ECO:0000256" key="5">
    <source>
        <dbReference type="ARBA" id="ARBA00022679"/>
    </source>
</evidence>
<evidence type="ECO:0000256" key="4">
    <source>
        <dbReference type="ARBA" id="ARBA00022630"/>
    </source>
</evidence>
<keyword evidence="5 12" id="KW-0808">Transferase</keyword>
<reference evidence="12" key="1">
    <citation type="submission" date="2021-04" db="EMBL/GenBank/DDBJ databases">
        <title>Dactylosporangium aurantiacum NRRL B-8018 full assembly.</title>
        <authorList>
            <person name="Hartkoorn R.C."/>
            <person name="Beaudoing E."/>
            <person name="Hot D."/>
        </authorList>
    </citation>
    <scope>NUCLEOTIDE SEQUENCE</scope>
    <source>
        <strain evidence="12">NRRL B-8018</strain>
    </source>
</reference>
<dbReference type="KEGG" id="daur:Daura_13080"/>
<dbReference type="Gene3D" id="3.10.520.10">
    <property type="entry name" value="ApbE-like domains"/>
    <property type="match status" value="2"/>
</dbReference>
<dbReference type="RefSeq" id="WP_156089749.1">
    <property type="nucleotide sequence ID" value="NZ_CP073767.1"/>
</dbReference>
<dbReference type="EC" id="2.7.1.180" evidence="2"/>
<evidence type="ECO:0000256" key="11">
    <source>
        <dbReference type="SAM" id="MobiDB-lite"/>
    </source>
</evidence>
<dbReference type="SUPFAM" id="SSF143631">
    <property type="entry name" value="ApbE-like"/>
    <property type="match status" value="1"/>
</dbReference>